<accession>A0ACB8S608</accession>
<comment type="caution">
    <text evidence="1">The sequence shown here is derived from an EMBL/GenBank/DDBJ whole genome shotgun (WGS) entry which is preliminary data.</text>
</comment>
<reference evidence="1" key="1">
    <citation type="submission" date="2021-02" db="EMBL/GenBank/DDBJ databases">
        <authorList>
            <consortium name="DOE Joint Genome Institute"/>
            <person name="Ahrendt S."/>
            <person name="Looney B.P."/>
            <person name="Miyauchi S."/>
            <person name="Morin E."/>
            <person name="Drula E."/>
            <person name="Courty P.E."/>
            <person name="Chicoki N."/>
            <person name="Fauchery L."/>
            <person name="Kohler A."/>
            <person name="Kuo A."/>
            <person name="Labutti K."/>
            <person name="Pangilinan J."/>
            <person name="Lipzen A."/>
            <person name="Riley R."/>
            <person name="Andreopoulos W."/>
            <person name="He G."/>
            <person name="Johnson J."/>
            <person name="Barry K.W."/>
            <person name="Grigoriev I.V."/>
            <person name="Nagy L."/>
            <person name="Hibbett D."/>
            <person name="Henrissat B."/>
            <person name="Matheny P.B."/>
            <person name="Labbe J."/>
            <person name="Martin F."/>
        </authorList>
    </citation>
    <scope>NUCLEOTIDE SEQUENCE</scope>
    <source>
        <strain evidence="1">FP105234-sp</strain>
    </source>
</reference>
<dbReference type="EMBL" id="MU275849">
    <property type="protein sequence ID" value="KAI0051919.1"/>
    <property type="molecule type" value="Genomic_DNA"/>
</dbReference>
<organism evidence="1 2">
    <name type="scientific">Auriscalpium vulgare</name>
    <dbReference type="NCBI Taxonomy" id="40419"/>
    <lineage>
        <taxon>Eukaryota</taxon>
        <taxon>Fungi</taxon>
        <taxon>Dikarya</taxon>
        <taxon>Basidiomycota</taxon>
        <taxon>Agaricomycotina</taxon>
        <taxon>Agaricomycetes</taxon>
        <taxon>Russulales</taxon>
        <taxon>Auriscalpiaceae</taxon>
        <taxon>Auriscalpium</taxon>
    </lineage>
</organism>
<dbReference type="Proteomes" id="UP000814033">
    <property type="component" value="Unassembled WGS sequence"/>
</dbReference>
<keyword evidence="2" id="KW-1185">Reference proteome</keyword>
<proteinExistence type="predicted"/>
<sequence>MLDEFKADSSAEAKLDWCMKISRGFVAGAQYPDSADRLEPLLGEFRGLARTCGSSEWVANSRGLLLAEPEDDEEALLDRMFDGELELDAPSQATGVRSEVASSTAVGMRETPASESEHNGGEDEQEEDDAPPPVTKRGRQVSDAKSKTLLSSKAKSAKEKEAERRRELERQECEAKALMERIRAGEFDHLKFGAVCEYCLRFSKTTAPDCKPEIVRKPNRIFVKCGKCQGAAQACRWKGGPAAERSKGAVEAGKIRVASTRADSGRKRVLDSSSERDDPPVRASAKKAKLTPKRVTRGDVQGKLPAPPFNVGQVVDPNEEMVDAMESPKTVQMPLLDEAPKFEEQSVPVAGSSRTTLHKGKGKALPLPPGPKPYIQPGVSEDLRPAKRFYDGRMLEGPSFVDLELLAEAVEHAPEDAGLSKASRLAVHAIRLRRASLLAQLWAGHNAYADLYYAEMEFTNPAIWARYKRGEIQTDRTGLVGSI</sequence>
<evidence type="ECO:0000313" key="2">
    <source>
        <dbReference type="Proteomes" id="UP000814033"/>
    </source>
</evidence>
<name>A0ACB8S608_9AGAM</name>
<reference evidence="1" key="2">
    <citation type="journal article" date="2022" name="New Phytol.">
        <title>Evolutionary transition to the ectomycorrhizal habit in the genomes of a hyperdiverse lineage of mushroom-forming fungi.</title>
        <authorList>
            <person name="Looney B."/>
            <person name="Miyauchi S."/>
            <person name="Morin E."/>
            <person name="Drula E."/>
            <person name="Courty P.E."/>
            <person name="Kohler A."/>
            <person name="Kuo A."/>
            <person name="LaButti K."/>
            <person name="Pangilinan J."/>
            <person name="Lipzen A."/>
            <person name="Riley R."/>
            <person name="Andreopoulos W."/>
            <person name="He G."/>
            <person name="Johnson J."/>
            <person name="Nolan M."/>
            <person name="Tritt A."/>
            <person name="Barry K.W."/>
            <person name="Grigoriev I.V."/>
            <person name="Nagy L.G."/>
            <person name="Hibbett D."/>
            <person name="Henrissat B."/>
            <person name="Matheny P.B."/>
            <person name="Labbe J."/>
            <person name="Martin F.M."/>
        </authorList>
    </citation>
    <scope>NUCLEOTIDE SEQUENCE</scope>
    <source>
        <strain evidence="1">FP105234-sp</strain>
    </source>
</reference>
<gene>
    <name evidence="1" type="ORF">FA95DRAFT_1554160</name>
</gene>
<protein>
    <submittedName>
        <fullName evidence="1">Uncharacterized protein</fullName>
    </submittedName>
</protein>
<evidence type="ECO:0000313" key="1">
    <source>
        <dbReference type="EMBL" id="KAI0051919.1"/>
    </source>
</evidence>